<dbReference type="Gramene" id="OPUNC08G17570.1">
    <property type="protein sequence ID" value="OPUNC08G17570.1"/>
    <property type="gene ID" value="OPUNC08G17570"/>
</dbReference>
<organism evidence="1">
    <name type="scientific">Oryza punctata</name>
    <name type="common">Red rice</name>
    <dbReference type="NCBI Taxonomy" id="4537"/>
    <lineage>
        <taxon>Eukaryota</taxon>
        <taxon>Viridiplantae</taxon>
        <taxon>Streptophyta</taxon>
        <taxon>Embryophyta</taxon>
        <taxon>Tracheophyta</taxon>
        <taxon>Spermatophyta</taxon>
        <taxon>Magnoliopsida</taxon>
        <taxon>Liliopsida</taxon>
        <taxon>Poales</taxon>
        <taxon>Poaceae</taxon>
        <taxon>BOP clade</taxon>
        <taxon>Oryzoideae</taxon>
        <taxon>Oryzeae</taxon>
        <taxon>Oryzinae</taxon>
        <taxon>Oryza</taxon>
    </lineage>
</organism>
<proteinExistence type="predicted"/>
<evidence type="ECO:0000313" key="2">
    <source>
        <dbReference type="Proteomes" id="UP000026962"/>
    </source>
</evidence>
<keyword evidence="2" id="KW-1185">Reference proteome</keyword>
<dbReference type="HOGENOM" id="CLU_2100904_0_0_1"/>
<dbReference type="Proteomes" id="UP000026962">
    <property type="component" value="Chromosome 8"/>
</dbReference>
<evidence type="ECO:0000313" key="1">
    <source>
        <dbReference type="EnsemblPlants" id="OPUNC08G17570.1"/>
    </source>
</evidence>
<reference evidence="1" key="1">
    <citation type="submission" date="2015-04" db="UniProtKB">
        <authorList>
            <consortium name="EnsemblPlants"/>
        </authorList>
    </citation>
    <scope>IDENTIFICATION</scope>
</reference>
<accession>A0A0E0LWJ1</accession>
<name>A0A0E0LWJ1_ORYPU</name>
<dbReference type="AlphaFoldDB" id="A0A0E0LWJ1"/>
<protein>
    <submittedName>
        <fullName evidence="1">Uncharacterized protein</fullName>
    </submittedName>
</protein>
<reference evidence="1" key="2">
    <citation type="submission" date="2018-05" db="EMBL/GenBank/DDBJ databases">
        <title>OpunRS2 (Oryza punctata Reference Sequence Version 2).</title>
        <authorList>
            <person name="Zhang J."/>
            <person name="Kudrna D."/>
            <person name="Lee S."/>
            <person name="Talag J."/>
            <person name="Welchert J."/>
            <person name="Wing R.A."/>
        </authorList>
    </citation>
    <scope>NUCLEOTIDE SEQUENCE [LARGE SCALE GENOMIC DNA]</scope>
</reference>
<sequence>MRSPSSRIRSLVMWICTPRSGLVTFELLCWLVSGQYHDTLVYHVDDIMILRFCLGEGAFLLAVVEAALRATAGEVVCVEARGTEPGGAVGKYLHGCIGWGKSRGQRGARVGKGDVY</sequence>
<dbReference type="EnsemblPlants" id="OPUNC08G17570.1">
    <property type="protein sequence ID" value="OPUNC08G17570.1"/>
    <property type="gene ID" value="OPUNC08G17570"/>
</dbReference>